<dbReference type="Proteomes" id="UP001283361">
    <property type="component" value="Unassembled WGS sequence"/>
</dbReference>
<dbReference type="EMBL" id="JAWDGP010002824">
    <property type="protein sequence ID" value="KAK3779487.1"/>
    <property type="molecule type" value="Genomic_DNA"/>
</dbReference>
<proteinExistence type="predicted"/>
<protein>
    <submittedName>
        <fullName evidence="1">Uncharacterized protein</fullName>
    </submittedName>
</protein>
<name>A0AAE1A3A1_9GAST</name>
<evidence type="ECO:0000313" key="1">
    <source>
        <dbReference type="EMBL" id="KAK3779487.1"/>
    </source>
</evidence>
<comment type="caution">
    <text evidence="1">The sequence shown here is derived from an EMBL/GenBank/DDBJ whole genome shotgun (WGS) entry which is preliminary data.</text>
</comment>
<gene>
    <name evidence="1" type="ORF">RRG08_045233</name>
</gene>
<dbReference type="AlphaFoldDB" id="A0AAE1A3A1"/>
<organism evidence="1 2">
    <name type="scientific">Elysia crispata</name>
    <name type="common">lettuce slug</name>
    <dbReference type="NCBI Taxonomy" id="231223"/>
    <lineage>
        <taxon>Eukaryota</taxon>
        <taxon>Metazoa</taxon>
        <taxon>Spiralia</taxon>
        <taxon>Lophotrochozoa</taxon>
        <taxon>Mollusca</taxon>
        <taxon>Gastropoda</taxon>
        <taxon>Heterobranchia</taxon>
        <taxon>Euthyneura</taxon>
        <taxon>Panpulmonata</taxon>
        <taxon>Sacoglossa</taxon>
        <taxon>Placobranchoidea</taxon>
        <taxon>Plakobranchidae</taxon>
        <taxon>Elysia</taxon>
    </lineage>
</organism>
<sequence>MFSSEQTTLEAAVIIFTVTFPILRAQPVRTASVRTPRVDDRMCSTPANLRSDELNFGPIVGLSNLRLEVCSGAGPAKRSIQETVKKSQETVVRAYRKIHTIRPWLGPTKRSIQESVVRATEKCIQETVIKAYRKIYPRDRGQGLQKDPSTRPWLGPTEKSIHETMVRAYRKIHIRDRGLGLQKDPYNKTVVRAYRKIHPRDRG</sequence>
<accession>A0AAE1A3A1</accession>
<keyword evidence="2" id="KW-1185">Reference proteome</keyword>
<evidence type="ECO:0000313" key="2">
    <source>
        <dbReference type="Proteomes" id="UP001283361"/>
    </source>
</evidence>
<reference evidence="1" key="1">
    <citation type="journal article" date="2023" name="G3 (Bethesda)">
        <title>A reference genome for the long-term kleptoplast-retaining sea slug Elysia crispata morphotype clarki.</title>
        <authorList>
            <person name="Eastman K.E."/>
            <person name="Pendleton A.L."/>
            <person name="Shaikh M.A."/>
            <person name="Suttiyut T."/>
            <person name="Ogas R."/>
            <person name="Tomko P."/>
            <person name="Gavelis G."/>
            <person name="Widhalm J.R."/>
            <person name="Wisecaver J.H."/>
        </authorList>
    </citation>
    <scope>NUCLEOTIDE SEQUENCE</scope>
    <source>
        <strain evidence="1">ECLA1</strain>
    </source>
</reference>